<name>A0A1M6QA52_9FIRM</name>
<evidence type="ECO:0000256" key="1">
    <source>
        <dbReference type="ARBA" id="ARBA00002434"/>
    </source>
</evidence>
<dbReference type="EMBL" id="FQZY01000033">
    <property type="protein sequence ID" value="SHK17071.1"/>
    <property type="molecule type" value="Genomic_DNA"/>
</dbReference>
<evidence type="ECO:0000256" key="11">
    <source>
        <dbReference type="ARBA" id="ARBA00030962"/>
    </source>
</evidence>
<keyword evidence="7" id="KW-0598">Phosphotransferase system</keyword>
<feature type="domain" description="PTS EIIA type-2" evidence="12">
    <location>
        <begin position="13"/>
        <end position="151"/>
    </location>
</feature>
<dbReference type="CDD" id="cd00211">
    <property type="entry name" value="PTS_IIA_fru"/>
    <property type="match status" value="1"/>
</dbReference>
<dbReference type="PROSITE" id="PS51094">
    <property type="entry name" value="PTS_EIIA_TYPE_2"/>
    <property type="match status" value="1"/>
</dbReference>
<evidence type="ECO:0000256" key="9">
    <source>
        <dbReference type="ARBA" id="ARBA00029908"/>
    </source>
</evidence>
<evidence type="ECO:0000256" key="5">
    <source>
        <dbReference type="ARBA" id="ARBA00022597"/>
    </source>
</evidence>
<dbReference type="AlphaFoldDB" id="A0A1M6QA52"/>
<reference evidence="13 14" key="1">
    <citation type="submission" date="2016-11" db="EMBL/GenBank/DDBJ databases">
        <authorList>
            <person name="Jaros S."/>
            <person name="Januszkiewicz K."/>
            <person name="Wedrychowicz H."/>
        </authorList>
    </citation>
    <scope>NUCLEOTIDE SEQUENCE [LARGE SCALE GENOMIC DNA]</scope>
    <source>
        <strain evidence="13 14">DSM 15480</strain>
    </source>
</reference>
<dbReference type="GO" id="GO:0090563">
    <property type="term" value="F:protein-phosphocysteine-sugar phosphotransferase activity"/>
    <property type="evidence" value="ECO:0007669"/>
    <property type="project" value="TreeGrafter"/>
</dbReference>
<protein>
    <recommendedName>
        <fullName evidence="2">Mannitol-specific phosphotransferase enzyme IIA component</fullName>
    </recommendedName>
    <alternativeName>
        <fullName evidence="10">EIIA</fullName>
    </alternativeName>
    <alternativeName>
        <fullName evidence="11">EIII</fullName>
    </alternativeName>
    <alternativeName>
        <fullName evidence="9">PTS system mannitol-specific EIIA component</fullName>
    </alternativeName>
</protein>
<evidence type="ECO:0000256" key="6">
    <source>
        <dbReference type="ARBA" id="ARBA00022679"/>
    </source>
</evidence>
<keyword evidence="14" id="KW-1185">Reference proteome</keyword>
<accession>A0A1M6QA52</accession>
<dbReference type="RefSeq" id="WP_073110658.1">
    <property type="nucleotide sequence ID" value="NZ_FQZY01000033.1"/>
</dbReference>
<evidence type="ECO:0000256" key="2">
    <source>
        <dbReference type="ARBA" id="ARBA00014783"/>
    </source>
</evidence>
<organism evidence="13 14">
    <name type="scientific">Hespellia stercorisuis DSM 15480</name>
    <dbReference type="NCBI Taxonomy" id="1121950"/>
    <lineage>
        <taxon>Bacteria</taxon>
        <taxon>Bacillati</taxon>
        <taxon>Bacillota</taxon>
        <taxon>Clostridia</taxon>
        <taxon>Lachnospirales</taxon>
        <taxon>Lachnospiraceae</taxon>
        <taxon>Hespellia</taxon>
    </lineage>
</organism>
<dbReference type="Proteomes" id="UP000184301">
    <property type="component" value="Unassembled WGS sequence"/>
</dbReference>
<evidence type="ECO:0000259" key="12">
    <source>
        <dbReference type="PROSITE" id="PS51094"/>
    </source>
</evidence>
<evidence type="ECO:0000256" key="7">
    <source>
        <dbReference type="ARBA" id="ARBA00022683"/>
    </source>
</evidence>
<evidence type="ECO:0000256" key="8">
    <source>
        <dbReference type="ARBA" id="ARBA00022777"/>
    </source>
</evidence>
<sequence length="152" mass="16585">MFFSKKKKEENLELLYQKNVIVNAKAANKEEAIRMAGKMLVDTGYVDPSYVEGMVEREKTFSTYMGNGLALPHGVEAAKNAVKSSGIAVIVFPDGIDWGGDTAQIVVGIAGVGDAHLDILAQIADIMMDPEKEKELYSNDAEKIYKLLTGKN</sequence>
<comment type="function">
    <text evidence="1">The phosphoenolpyruvate-dependent sugar phosphotransferase system (sugar PTS), a major carbohydrate active transport system, catalyzes the phosphorylation of incoming sugar substrates concomitantly with their translocation across the cell membrane. The enzyme II CmtAB PTS system is involved in D-mannitol transport.</text>
</comment>
<dbReference type="GO" id="GO:0016301">
    <property type="term" value="F:kinase activity"/>
    <property type="evidence" value="ECO:0007669"/>
    <property type="project" value="UniProtKB-KW"/>
</dbReference>
<dbReference type="Gene3D" id="3.40.930.10">
    <property type="entry name" value="Mannitol-specific EII, Chain A"/>
    <property type="match status" value="1"/>
</dbReference>
<dbReference type="OrthoDB" id="1640042at2"/>
<dbReference type="GO" id="GO:0009401">
    <property type="term" value="P:phosphoenolpyruvate-dependent sugar phosphotransferase system"/>
    <property type="evidence" value="ECO:0007669"/>
    <property type="project" value="UniProtKB-KW"/>
</dbReference>
<dbReference type="GO" id="GO:0005886">
    <property type="term" value="C:plasma membrane"/>
    <property type="evidence" value="ECO:0007669"/>
    <property type="project" value="TreeGrafter"/>
</dbReference>
<evidence type="ECO:0000256" key="3">
    <source>
        <dbReference type="ARBA" id="ARBA00022448"/>
    </source>
</evidence>
<evidence type="ECO:0000256" key="10">
    <source>
        <dbReference type="ARBA" id="ARBA00030956"/>
    </source>
</evidence>
<evidence type="ECO:0000313" key="13">
    <source>
        <dbReference type="EMBL" id="SHK17071.1"/>
    </source>
</evidence>
<dbReference type="Pfam" id="PF00359">
    <property type="entry name" value="PTS_EIIA_2"/>
    <property type="match status" value="1"/>
</dbReference>
<dbReference type="SUPFAM" id="SSF55804">
    <property type="entry name" value="Phoshotransferase/anion transport protein"/>
    <property type="match status" value="1"/>
</dbReference>
<evidence type="ECO:0000313" key="14">
    <source>
        <dbReference type="Proteomes" id="UP000184301"/>
    </source>
</evidence>
<dbReference type="PROSITE" id="PS00372">
    <property type="entry name" value="PTS_EIIA_TYPE_2_HIS"/>
    <property type="match status" value="1"/>
</dbReference>
<dbReference type="STRING" id="1121950.SAMN02745243_02357"/>
<gene>
    <name evidence="13" type="ORF">SAMN02745243_02357</name>
</gene>
<dbReference type="PANTHER" id="PTHR30181:SF2">
    <property type="entry name" value="PTS SYSTEM MANNITOL-SPECIFIC EIICBA COMPONENT"/>
    <property type="match status" value="1"/>
</dbReference>
<keyword evidence="4" id="KW-0597">Phosphoprotein</keyword>
<dbReference type="InterPro" id="IPR002178">
    <property type="entry name" value="PTS_EIIA_type-2_dom"/>
</dbReference>
<proteinExistence type="predicted"/>
<keyword evidence="8" id="KW-0418">Kinase</keyword>
<dbReference type="InterPro" id="IPR016152">
    <property type="entry name" value="PTrfase/Anion_transptr"/>
</dbReference>
<keyword evidence="6" id="KW-0808">Transferase</keyword>
<dbReference type="InterPro" id="IPR050893">
    <property type="entry name" value="Sugar_PTS"/>
</dbReference>
<keyword evidence="5" id="KW-0762">Sugar transport</keyword>
<keyword evidence="3" id="KW-0813">Transport</keyword>
<evidence type="ECO:0000256" key="4">
    <source>
        <dbReference type="ARBA" id="ARBA00022553"/>
    </source>
</evidence>
<dbReference type="PANTHER" id="PTHR30181">
    <property type="entry name" value="MANNITOL PERMEASE IIC COMPONENT"/>
    <property type="match status" value="1"/>
</dbReference>